<sequence length="315" mass="36071">MAEEGTAKLRLKPRKAPTACSRDRSPARERQTPSLFRASTDRSLWFEKNDLNECEKTWSLLLRNISQDLQCTSWQTVPNFPEFFRKSCEEENLQKQEVFKIGMKDFHWTSFPAFQKEQNFKPEDFCSPQLIGTQMEHLHEEWDQADELKSLPSTSEQTRSKTDPKNMAGEDTGGISKADVDLKPFKDTQHKTSTCHLALSQRTVKALSIQQHCRGTVQNSKEKKKQEKRELQTQMHQSSISFGETRSMPAERKPPLMSMAGNESCKENPVQQSEGSSTLDSCPMCLIRFSETLSQLDIDGHLARCLSESTDDITW</sequence>
<dbReference type="GO" id="GO:0043240">
    <property type="term" value="C:Fanconi anaemia nuclear complex"/>
    <property type="evidence" value="ECO:0000318"/>
    <property type="project" value="GO_Central"/>
</dbReference>
<feature type="region of interest" description="Disordered" evidence="1">
    <location>
        <begin position="214"/>
        <end position="250"/>
    </location>
</feature>
<feature type="region of interest" description="Disordered" evidence="1">
    <location>
        <begin position="147"/>
        <end position="179"/>
    </location>
</feature>
<dbReference type="PANTHER" id="PTHR37862:SF1">
    <property type="entry name" value="FANCONI ANEMIA CORE COMPLEX-ASSOCIATED PROTEIN 20"/>
    <property type="match status" value="1"/>
</dbReference>
<dbReference type="PANTHER" id="PTHR37862">
    <property type="entry name" value="FANCONI ANEMIA CORE COMPLEX-ASSOCIATED PROTEIN 20"/>
    <property type="match status" value="1"/>
</dbReference>
<dbReference type="Proteomes" id="UP000000539">
    <property type="component" value="Chromosome 21"/>
</dbReference>
<feature type="region of interest" description="Disordered" evidence="1">
    <location>
        <begin position="1"/>
        <end position="33"/>
    </location>
</feature>
<feature type="compositionally biased region" description="Basic and acidic residues" evidence="1">
    <location>
        <begin position="220"/>
        <end position="231"/>
    </location>
</feature>
<feature type="compositionally biased region" description="Basic and acidic residues" evidence="1">
    <location>
        <begin position="21"/>
        <end position="31"/>
    </location>
</feature>
<dbReference type="Ensembl" id="ENSGALT00010048431.1">
    <property type="protein sequence ID" value="ENSGALP00010028554.1"/>
    <property type="gene ID" value="ENSGALG00010020048.1"/>
</dbReference>
<evidence type="ECO:0000313" key="3">
    <source>
        <dbReference type="Ensembl" id="ENSGALP00010028554.1"/>
    </source>
</evidence>
<dbReference type="RefSeq" id="XP_040507241.1">
    <property type="nucleotide sequence ID" value="XM_040651307.2"/>
</dbReference>
<accession>A0A8V0Z5N4</accession>
<dbReference type="GeneID" id="107049018"/>
<dbReference type="SMR" id="A0A8V0Z5N4"/>
<dbReference type="Pfam" id="PF15751">
    <property type="entry name" value="FANCA_interact"/>
    <property type="match status" value="1"/>
</dbReference>
<evidence type="ECO:0000313" key="4">
    <source>
        <dbReference type="Proteomes" id="UP000000539"/>
    </source>
</evidence>
<dbReference type="GO" id="GO:0043130">
    <property type="term" value="F:ubiquitin binding"/>
    <property type="evidence" value="ECO:0007669"/>
    <property type="project" value="InterPro"/>
</dbReference>
<feature type="compositionally biased region" description="Polar residues" evidence="1">
    <location>
        <begin position="232"/>
        <end position="244"/>
    </location>
</feature>
<dbReference type="GeneTree" id="ENSGT00950000185199"/>
<dbReference type="Pfam" id="PF15750">
    <property type="entry name" value="UBZ_FAAP20"/>
    <property type="match status" value="1"/>
</dbReference>
<name>A0A8V0Z5N4_CHICK</name>
<dbReference type="InterPro" id="IPR052689">
    <property type="entry name" value="FA_core_complex_assoc"/>
</dbReference>
<dbReference type="RefSeq" id="XP_040544993.1">
    <property type="nucleotide sequence ID" value="XM_040689059.2"/>
</dbReference>
<gene>
    <name evidence="3" type="primary">LOC107049018</name>
</gene>
<evidence type="ECO:0000256" key="1">
    <source>
        <dbReference type="SAM" id="MobiDB-lite"/>
    </source>
</evidence>
<dbReference type="OrthoDB" id="10063431at2759"/>
<evidence type="ECO:0000259" key="2">
    <source>
        <dbReference type="PROSITE" id="PS51906"/>
    </source>
</evidence>
<dbReference type="PROSITE" id="PS51906">
    <property type="entry name" value="ZF_UBZ2"/>
    <property type="match status" value="1"/>
</dbReference>
<reference evidence="3" key="3">
    <citation type="submission" date="2025-09" db="UniProtKB">
        <authorList>
            <consortium name="Ensembl"/>
        </authorList>
    </citation>
    <scope>IDENTIFICATION</scope>
    <source>
        <strain evidence="3">broiler</strain>
    </source>
</reference>
<organism evidence="3 4">
    <name type="scientific">Gallus gallus</name>
    <name type="common">Chicken</name>
    <dbReference type="NCBI Taxonomy" id="9031"/>
    <lineage>
        <taxon>Eukaryota</taxon>
        <taxon>Metazoa</taxon>
        <taxon>Chordata</taxon>
        <taxon>Craniata</taxon>
        <taxon>Vertebrata</taxon>
        <taxon>Euteleostomi</taxon>
        <taxon>Archelosauria</taxon>
        <taxon>Archosauria</taxon>
        <taxon>Dinosauria</taxon>
        <taxon>Saurischia</taxon>
        <taxon>Theropoda</taxon>
        <taxon>Coelurosauria</taxon>
        <taxon>Aves</taxon>
        <taxon>Neognathae</taxon>
        <taxon>Galloanserae</taxon>
        <taxon>Galliformes</taxon>
        <taxon>Phasianidae</taxon>
        <taxon>Phasianinae</taxon>
        <taxon>Gallus</taxon>
    </lineage>
</organism>
<proteinExistence type="predicted"/>
<keyword evidence="4" id="KW-1185">Reference proteome</keyword>
<protein>
    <recommendedName>
        <fullName evidence="2">UBZ2-type domain-containing protein</fullName>
    </recommendedName>
</protein>
<dbReference type="OMA" id="SWFEKED"/>
<dbReference type="InterPro" id="IPR031490">
    <property type="entry name" value="UBZ2_FAAP20"/>
</dbReference>
<reference evidence="3" key="1">
    <citation type="submission" date="2020-11" db="EMBL/GenBank/DDBJ databases">
        <title>Gallus gallus (Chicken) genome, bGalGal1, GRCg7b, maternal haplotype autosomes + Z &amp; W.</title>
        <authorList>
            <person name="Warren W."/>
            <person name="Formenti G."/>
            <person name="Fedrigo O."/>
            <person name="Haase B."/>
            <person name="Mountcastle J."/>
            <person name="Balacco J."/>
            <person name="Tracey A."/>
            <person name="Schneider V."/>
            <person name="Okimoto R."/>
            <person name="Cheng H."/>
            <person name="Hawken R."/>
            <person name="Howe K."/>
            <person name="Jarvis E.D."/>
        </authorList>
    </citation>
    <scope>NUCLEOTIDE SEQUENCE [LARGE SCALE GENOMIC DNA]</scope>
    <source>
        <strain evidence="3">Broiler</strain>
    </source>
</reference>
<reference evidence="3" key="2">
    <citation type="submission" date="2025-08" db="UniProtKB">
        <authorList>
            <consortium name="Ensembl"/>
        </authorList>
    </citation>
    <scope>IDENTIFICATION</scope>
    <source>
        <strain evidence="3">broiler</strain>
    </source>
</reference>
<dbReference type="AlphaFoldDB" id="A0A8V0Z5N4"/>
<dbReference type="InterPro" id="IPR031491">
    <property type="entry name" value="FANCA_interact"/>
</dbReference>
<feature type="domain" description="UBZ2-type" evidence="2">
    <location>
        <begin position="279"/>
        <end position="315"/>
    </location>
</feature>